<evidence type="ECO:0000256" key="6">
    <source>
        <dbReference type="ARBA" id="ARBA00023004"/>
    </source>
</evidence>
<evidence type="ECO:0000313" key="9">
    <source>
        <dbReference type="EMBL" id="MVX59873.1"/>
    </source>
</evidence>
<reference evidence="9 10" key="1">
    <citation type="submission" date="2019-12" db="EMBL/GenBank/DDBJ databases">
        <title>Microbes associate with the intestines of laboratory mice.</title>
        <authorList>
            <person name="Navarre W."/>
            <person name="Wong E."/>
        </authorList>
    </citation>
    <scope>NUCLEOTIDE SEQUENCE [LARGE SCALE GENOMIC DNA]</scope>
    <source>
        <strain evidence="9 10">NM66_B29</strain>
    </source>
</reference>
<dbReference type="OrthoDB" id="5397337at2"/>
<dbReference type="InterPro" id="IPR012286">
    <property type="entry name" value="Tetrahaem_cytochrome"/>
</dbReference>
<keyword evidence="7" id="KW-1133">Transmembrane helix</keyword>
<keyword evidence="5" id="KW-0249">Electron transport</keyword>
<evidence type="ECO:0000256" key="2">
    <source>
        <dbReference type="ARBA" id="ARBA00022448"/>
    </source>
</evidence>
<keyword evidence="7" id="KW-0472">Membrane</keyword>
<proteinExistence type="predicted"/>
<dbReference type="Proteomes" id="UP000463388">
    <property type="component" value="Unassembled WGS sequence"/>
</dbReference>
<dbReference type="EMBL" id="WSRR01000001">
    <property type="protein sequence ID" value="MVX59873.1"/>
    <property type="molecule type" value="Genomic_DNA"/>
</dbReference>
<organism evidence="9 10">
    <name type="scientific">Adlercreutzia mucosicola</name>
    <dbReference type="NCBI Taxonomy" id="580026"/>
    <lineage>
        <taxon>Bacteria</taxon>
        <taxon>Bacillati</taxon>
        <taxon>Actinomycetota</taxon>
        <taxon>Coriobacteriia</taxon>
        <taxon>Eggerthellales</taxon>
        <taxon>Eggerthellaceae</taxon>
        <taxon>Adlercreutzia</taxon>
    </lineage>
</organism>
<dbReference type="Gene3D" id="1.10.1130.10">
    <property type="entry name" value="Flavocytochrome C3, Chain A"/>
    <property type="match status" value="1"/>
</dbReference>
<keyword evidence="4" id="KW-0479">Metal-binding</keyword>
<dbReference type="AlphaFoldDB" id="A0A6N8JJ25"/>
<accession>A0A6N8JJ25</accession>
<name>A0A6N8JJ25_9ACTN</name>
<feature type="domain" description="Tetrahaem cytochrome" evidence="8">
    <location>
        <begin position="164"/>
        <end position="214"/>
    </location>
</feature>
<keyword evidence="2" id="KW-0813">Transport</keyword>
<evidence type="ECO:0000256" key="7">
    <source>
        <dbReference type="SAM" id="Phobius"/>
    </source>
</evidence>
<dbReference type="SUPFAM" id="SSF48695">
    <property type="entry name" value="Multiheme cytochromes"/>
    <property type="match status" value="1"/>
</dbReference>
<feature type="transmembrane region" description="Helical" evidence="7">
    <location>
        <begin position="29"/>
        <end position="48"/>
    </location>
</feature>
<keyword evidence="10" id="KW-1185">Reference proteome</keyword>
<evidence type="ECO:0000256" key="3">
    <source>
        <dbReference type="ARBA" id="ARBA00022617"/>
    </source>
</evidence>
<dbReference type="RefSeq" id="WP_028026272.1">
    <property type="nucleotide sequence ID" value="NZ_JANJZH010000031.1"/>
</dbReference>
<evidence type="ECO:0000256" key="4">
    <source>
        <dbReference type="ARBA" id="ARBA00022723"/>
    </source>
</evidence>
<protein>
    <submittedName>
        <fullName evidence="9">Salivary glue protein Sgs-3</fullName>
    </submittedName>
</protein>
<dbReference type="Gene3D" id="1.10.3820.10">
    <property type="entry name" value="Di-heme elbow motif domain"/>
    <property type="match status" value="1"/>
</dbReference>
<comment type="subcellular location">
    <subcellularLocation>
        <location evidence="1">Cell envelope</location>
    </subcellularLocation>
</comment>
<keyword evidence="3" id="KW-0349">Heme</keyword>
<evidence type="ECO:0000259" key="8">
    <source>
        <dbReference type="Pfam" id="PF14537"/>
    </source>
</evidence>
<dbReference type="InterPro" id="IPR036280">
    <property type="entry name" value="Multihaem_cyt_sf"/>
</dbReference>
<keyword evidence="6" id="KW-0408">Iron</keyword>
<dbReference type="InterPro" id="IPR038266">
    <property type="entry name" value="NapC/NirT_cytc_sf"/>
</dbReference>
<evidence type="ECO:0000256" key="1">
    <source>
        <dbReference type="ARBA" id="ARBA00004196"/>
    </source>
</evidence>
<dbReference type="GO" id="GO:0046872">
    <property type="term" value="F:metal ion binding"/>
    <property type="evidence" value="ECO:0007669"/>
    <property type="project" value="UniProtKB-KW"/>
</dbReference>
<evidence type="ECO:0000256" key="5">
    <source>
        <dbReference type="ARBA" id="ARBA00022982"/>
    </source>
</evidence>
<dbReference type="Pfam" id="PF14537">
    <property type="entry name" value="Cytochrom_c3_2"/>
    <property type="match status" value="1"/>
</dbReference>
<dbReference type="GO" id="GO:0030313">
    <property type="term" value="C:cell envelope"/>
    <property type="evidence" value="ECO:0007669"/>
    <property type="project" value="UniProtKB-SubCell"/>
</dbReference>
<evidence type="ECO:0000313" key="10">
    <source>
        <dbReference type="Proteomes" id="UP000463388"/>
    </source>
</evidence>
<sequence length="239" mass="26152">MSEEEKSVAEDVVVEETAAPQKKRKKWPVVVGVVVAVLVVAGAGFFVWHEQPSFCNAICHTPMDAYLPTYEAEVDQAGIDKWGNEVTNSRAMMAALHRAEGDNTTCLGCHVPTLGEQIQEGMNWVTGNYEVYHTQAGLTVPTEKTLEDLVAARGLEPDQFCLNESCHNMTRDDLIQATSDMKRNPHVAQHGEVACGECHKAHRASVMYCSNCHNDAEVPDGWITGAESKKLVKAVEAGE</sequence>
<comment type="caution">
    <text evidence="9">The sequence shown here is derived from an EMBL/GenBank/DDBJ whole genome shotgun (WGS) entry which is preliminary data.</text>
</comment>
<gene>
    <name evidence="9" type="ORF">GKZ27_00050</name>
</gene>
<keyword evidence="7" id="KW-0812">Transmembrane</keyword>